<proteinExistence type="predicted"/>
<dbReference type="Proteomes" id="UP001054252">
    <property type="component" value="Unassembled WGS sequence"/>
</dbReference>
<evidence type="ECO:0000256" key="1">
    <source>
        <dbReference type="SAM" id="MobiDB-lite"/>
    </source>
</evidence>
<feature type="region of interest" description="Disordered" evidence="1">
    <location>
        <begin position="281"/>
        <end position="353"/>
    </location>
</feature>
<dbReference type="EMBL" id="BPVZ01000173">
    <property type="protein sequence ID" value="GKV43861.1"/>
    <property type="molecule type" value="Genomic_DNA"/>
</dbReference>
<keyword evidence="3" id="KW-1185">Reference proteome</keyword>
<protein>
    <submittedName>
        <fullName evidence="2">Uncharacterized protein</fullName>
    </submittedName>
</protein>
<comment type="caution">
    <text evidence="2">The sequence shown here is derived from an EMBL/GenBank/DDBJ whole genome shotgun (WGS) entry which is preliminary data.</text>
</comment>
<name>A0AAV5M2D0_9ROSI</name>
<reference evidence="2 3" key="1">
    <citation type="journal article" date="2021" name="Commun. Biol.">
        <title>The genome of Shorea leprosula (Dipterocarpaceae) highlights the ecological relevance of drought in aseasonal tropical rainforests.</title>
        <authorList>
            <person name="Ng K.K.S."/>
            <person name="Kobayashi M.J."/>
            <person name="Fawcett J.A."/>
            <person name="Hatakeyama M."/>
            <person name="Paape T."/>
            <person name="Ng C.H."/>
            <person name="Ang C.C."/>
            <person name="Tnah L.H."/>
            <person name="Lee C.T."/>
            <person name="Nishiyama T."/>
            <person name="Sese J."/>
            <person name="O'Brien M.J."/>
            <person name="Copetti D."/>
            <person name="Mohd Noor M.I."/>
            <person name="Ong R.C."/>
            <person name="Putra M."/>
            <person name="Sireger I.Z."/>
            <person name="Indrioko S."/>
            <person name="Kosugi Y."/>
            <person name="Izuno A."/>
            <person name="Isagi Y."/>
            <person name="Lee S.L."/>
            <person name="Shimizu K.K."/>
        </authorList>
    </citation>
    <scope>NUCLEOTIDE SEQUENCE [LARGE SCALE GENOMIC DNA]</scope>
    <source>
        <strain evidence="2">214</strain>
    </source>
</reference>
<dbReference type="AlphaFoldDB" id="A0AAV5M2D0"/>
<sequence>MNFSDSNSSEEFYSPLSLSNLDLSPLKEVRFRSESDIECELKFFKDPNYIPSPTPCSESYETKEMSSEETLSVGGSKEVRMLEYNDVAMESGSFGSKRTRGGWGYKSELGTRDSLVYLVETYDLPPQVLIRPAGVEERACSAPQDHWMPMYAHYLAAGLRFPMLELLVWLLLEYRIAESRKEKGWYYFTRQSSNKEKRNLFSARPSSIKGWKEKFFFVDDTDLNSDEEEKVEKLVRKEGDMVDIMFLTNSDVIEATKLYGPSLMSEAKMDKFLGIANGMAIPKKPRKKSKTSKNVANEGRAGDKKREQPSSSSARAPGVQPRPELKRKRSEDLEPPQKKKKKTGEQEVRGDEVAEFVPRPSLVKLDLEVREIGVTTHGKGKALVLPPLLQNSLFDTKNTIVMKNFLNAYLPEVDCRRAKEKEKDEMYKELDEVVPTMTSLQDERNSLKIILSFKERKRKMCGEQIEAQDQEIKEMKKFEAKLKKNVKLLVHNGMEEHIVEFINSSTFENIVNLYRLPTAILAFTDCRKKIKLRWDHDKEGCTVFPPNFDFEFVVVEEGEGEVEGTKVKES</sequence>
<feature type="compositionally biased region" description="Basic and acidic residues" evidence="1">
    <location>
        <begin position="329"/>
        <end position="352"/>
    </location>
</feature>
<accession>A0AAV5M2D0</accession>
<evidence type="ECO:0000313" key="3">
    <source>
        <dbReference type="Proteomes" id="UP001054252"/>
    </source>
</evidence>
<gene>
    <name evidence="2" type="ORF">SLEP1_g51111</name>
</gene>
<evidence type="ECO:0000313" key="2">
    <source>
        <dbReference type="EMBL" id="GKV43861.1"/>
    </source>
</evidence>
<organism evidence="2 3">
    <name type="scientific">Rubroshorea leprosula</name>
    <dbReference type="NCBI Taxonomy" id="152421"/>
    <lineage>
        <taxon>Eukaryota</taxon>
        <taxon>Viridiplantae</taxon>
        <taxon>Streptophyta</taxon>
        <taxon>Embryophyta</taxon>
        <taxon>Tracheophyta</taxon>
        <taxon>Spermatophyta</taxon>
        <taxon>Magnoliopsida</taxon>
        <taxon>eudicotyledons</taxon>
        <taxon>Gunneridae</taxon>
        <taxon>Pentapetalae</taxon>
        <taxon>rosids</taxon>
        <taxon>malvids</taxon>
        <taxon>Malvales</taxon>
        <taxon>Dipterocarpaceae</taxon>
        <taxon>Rubroshorea</taxon>
    </lineage>
</organism>